<dbReference type="Gene3D" id="3.20.20.80">
    <property type="entry name" value="Glycosidases"/>
    <property type="match status" value="1"/>
</dbReference>
<evidence type="ECO:0000313" key="14">
    <source>
        <dbReference type="EMBL" id="KAF1948242.1"/>
    </source>
</evidence>
<dbReference type="InterPro" id="IPR001579">
    <property type="entry name" value="Glyco_hydro_18_chit_AS"/>
</dbReference>
<evidence type="ECO:0000256" key="6">
    <source>
        <dbReference type="ARBA" id="ARBA00022801"/>
    </source>
</evidence>
<dbReference type="InterPro" id="IPR029070">
    <property type="entry name" value="Chitinase_insertion_sf"/>
</dbReference>
<evidence type="ECO:0000256" key="5">
    <source>
        <dbReference type="ARBA" id="ARBA00022525"/>
    </source>
</evidence>
<dbReference type="PANTHER" id="PTHR11177:SF365">
    <property type="entry name" value="ENDOCHITINASE B"/>
    <property type="match status" value="1"/>
</dbReference>
<dbReference type="Gene3D" id="3.10.50.10">
    <property type="match status" value="1"/>
</dbReference>
<dbReference type="OrthoDB" id="76388at2759"/>
<evidence type="ECO:0000313" key="15">
    <source>
        <dbReference type="Proteomes" id="UP000800035"/>
    </source>
</evidence>
<gene>
    <name evidence="14" type="ORF">CC80DRAFT_459540</name>
    <name evidence="13" type="ORF">CC80DRAFT_530099</name>
</gene>
<accession>A0A6A5T7P4</accession>
<dbReference type="GO" id="GO:0008843">
    <property type="term" value="F:endochitinase activity"/>
    <property type="evidence" value="ECO:0007669"/>
    <property type="project" value="UniProtKB-EC"/>
</dbReference>
<evidence type="ECO:0000256" key="1">
    <source>
        <dbReference type="ARBA" id="ARBA00000822"/>
    </source>
</evidence>
<dbReference type="PROSITE" id="PS51910">
    <property type="entry name" value="GH18_2"/>
    <property type="match status" value="1"/>
</dbReference>
<dbReference type="Pfam" id="PF00704">
    <property type="entry name" value="Glyco_hydro_18"/>
    <property type="match status" value="1"/>
</dbReference>
<feature type="domain" description="GH18" evidence="12">
    <location>
        <begin position="6"/>
        <end position="377"/>
    </location>
</feature>
<dbReference type="GO" id="GO:0006032">
    <property type="term" value="P:chitin catabolic process"/>
    <property type="evidence" value="ECO:0007669"/>
    <property type="project" value="UniProtKB-KW"/>
</dbReference>
<dbReference type="SMART" id="SM00636">
    <property type="entry name" value="Glyco_18"/>
    <property type="match status" value="1"/>
</dbReference>
<proteinExistence type="inferred from homology"/>
<keyword evidence="8" id="KW-0119">Carbohydrate metabolism</keyword>
<dbReference type="EMBL" id="ML977069">
    <property type="protein sequence ID" value="KAF1948208.1"/>
    <property type="molecule type" value="Genomic_DNA"/>
</dbReference>
<dbReference type="AlphaFoldDB" id="A0A6A5T7P4"/>
<dbReference type="EMBL" id="ML977068">
    <property type="protein sequence ID" value="KAF1948242.1"/>
    <property type="molecule type" value="Genomic_DNA"/>
</dbReference>
<keyword evidence="7" id="KW-0146">Chitin degradation</keyword>
<dbReference type="InterPro" id="IPR050314">
    <property type="entry name" value="Glycosyl_Hydrlase_18"/>
</dbReference>
<keyword evidence="15" id="KW-1185">Reference proteome</keyword>
<dbReference type="GO" id="GO:0000272">
    <property type="term" value="P:polysaccharide catabolic process"/>
    <property type="evidence" value="ECO:0007669"/>
    <property type="project" value="UniProtKB-KW"/>
</dbReference>
<dbReference type="GO" id="GO:0005576">
    <property type="term" value="C:extracellular region"/>
    <property type="evidence" value="ECO:0007669"/>
    <property type="project" value="UniProtKB-SubCell"/>
</dbReference>
<sequence length="406" mass="45277">MATEGYRSVAYFVNWGIYGRKYFPQEIPATKLTHILYAFGDNRPDGEVILTDPWSDLQIHYEGDSWNDVGNNLYGNLKQLYLLKKQNRNLKVLLSIGGWTYAHEQKHFDAPAATPQGRKKFAQSCVKLIKDVGFDGIDIDWEYPRDPEQGQQLLALLKEIRAAMDKYADELAAKSAGQRPHFELSIAAPAGEENYKNMPLGAIAQVLDFVNLMAYDYSGSWDQQAGHQANLYYSASCPTCTPFNTKSVIDVYLTQGVPASKLVMGMPLYGRGFNNTDGLGKPYQGVGEGSWEQGVWDYKALPRPGAQEHFDVEAGASYSYDNSSRTLVTYDNLNMAKVKAEYIRHNRLGGAMWWELSGDRQDQGSLVATVADALGGSGGSQLEHKSNWLLYPDSQYDNLKAGFPNN</sequence>
<evidence type="ECO:0000256" key="2">
    <source>
        <dbReference type="ARBA" id="ARBA00004613"/>
    </source>
</evidence>
<evidence type="ECO:0000256" key="8">
    <source>
        <dbReference type="ARBA" id="ARBA00023277"/>
    </source>
</evidence>
<dbReference type="PANTHER" id="PTHR11177">
    <property type="entry name" value="CHITINASE"/>
    <property type="match status" value="1"/>
</dbReference>
<dbReference type="FunFam" id="3.20.20.80:FF:000075">
    <property type="entry name" value="Sporulation-specific chitinase"/>
    <property type="match status" value="1"/>
</dbReference>
<dbReference type="GO" id="GO:0008061">
    <property type="term" value="F:chitin binding"/>
    <property type="evidence" value="ECO:0007669"/>
    <property type="project" value="InterPro"/>
</dbReference>
<dbReference type="InterPro" id="IPR017853">
    <property type="entry name" value="GH"/>
</dbReference>
<keyword evidence="6 11" id="KW-0378">Hydrolase</keyword>
<dbReference type="EC" id="3.2.1.14" evidence="4"/>
<dbReference type="InterPro" id="IPR001223">
    <property type="entry name" value="Glyco_hydro18_cat"/>
</dbReference>
<evidence type="ECO:0000313" key="13">
    <source>
        <dbReference type="EMBL" id="KAF1948208.1"/>
    </source>
</evidence>
<dbReference type="InterPro" id="IPR011583">
    <property type="entry name" value="Chitinase_II/V-like_cat"/>
</dbReference>
<keyword evidence="9 11" id="KW-0326">Glycosidase</keyword>
<evidence type="ECO:0000256" key="10">
    <source>
        <dbReference type="ARBA" id="ARBA00023326"/>
    </source>
</evidence>
<dbReference type="PROSITE" id="PS01095">
    <property type="entry name" value="GH18_1"/>
    <property type="match status" value="1"/>
</dbReference>
<dbReference type="SUPFAM" id="SSF51445">
    <property type="entry name" value="(Trans)glycosidases"/>
    <property type="match status" value="1"/>
</dbReference>
<dbReference type="FunFam" id="3.10.50.10:FF:000005">
    <property type="entry name" value="Endochitinase B1"/>
    <property type="match status" value="1"/>
</dbReference>
<evidence type="ECO:0000256" key="3">
    <source>
        <dbReference type="ARBA" id="ARBA00008682"/>
    </source>
</evidence>
<dbReference type="CDD" id="cd06548">
    <property type="entry name" value="GH18_chitinase"/>
    <property type="match status" value="1"/>
</dbReference>
<comment type="subcellular location">
    <subcellularLocation>
        <location evidence="2">Secreted</location>
    </subcellularLocation>
</comment>
<name>A0A6A5T7P4_9PLEO</name>
<reference evidence="13" key="1">
    <citation type="journal article" date="2020" name="Stud. Mycol.">
        <title>101 Dothideomycetes genomes: a test case for predicting lifestyles and emergence of pathogens.</title>
        <authorList>
            <person name="Haridas S."/>
            <person name="Albert R."/>
            <person name="Binder M."/>
            <person name="Bloem J."/>
            <person name="Labutti K."/>
            <person name="Salamov A."/>
            <person name="Andreopoulos B."/>
            <person name="Baker S."/>
            <person name="Barry K."/>
            <person name="Bills G."/>
            <person name="Bluhm B."/>
            <person name="Cannon C."/>
            <person name="Castanera R."/>
            <person name="Culley D."/>
            <person name="Daum C."/>
            <person name="Ezra D."/>
            <person name="Gonzalez J."/>
            <person name="Henrissat B."/>
            <person name="Kuo A."/>
            <person name="Liang C."/>
            <person name="Lipzen A."/>
            <person name="Lutzoni F."/>
            <person name="Magnuson J."/>
            <person name="Mondo S."/>
            <person name="Nolan M."/>
            <person name="Ohm R."/>
            <person name="Pangilinan J."/>
            <person name="Park H.-J."/>
            <person name="Ramirez L."/>
            <person name="Alfaro M."/>
            <person name="Sun H."/>
            <person name="Tritt A."/>
            <person name="Yoshinaga Y."/>
            <person name="Zwiers L.-H."/>
            <person name="Turgeon B."/>
            <person name="Goodwin S."/>
            <person name="Spatafora J."/>
            <person name="Crous P."/>
            <person name="Grigoriev I."/>
        </authorList>
    </citation>
    <scope>NUCLEOTIDE SEQUENCE</scope>
    <source>
        <strain evidence="13">CBS 675.92</strain>
    </source>
</reference>
<protein>
    <recommendedName>
        <fullName evidence="4">chitinase</fullName>
        <ecNumber evidence="4">3.2.1.14</ecNumber>
    </recommendedName>
</protein>
<evidence type="ECO:0000256" key="11">
    <source>
        <dbReference type="RuleBase" id="RU000489"/>
    </source>
</evidence>
<dbReference type="Proteomes" id="UP000800035">
    <property type="component" value="Unassembled WGS sequence"/>
</dbReference>
<organism evidence="13 15">
    <name type="scientific">Byssothecium circinans</name>
    <dbReference type="NCBI Taxonomy" id="147558"/>
    <lineage>
        <taxon>Eukaryota</taxon>
        <taxon>Fungi</taxon>
        <taxon>Dikarya</taxon>
        <taxon>Ascomycota</taxon>
        <taxon>Pezizomycotina</taxon>
        <taxon>Dothideomycetes</taxon>
        <taxon>Pleosporomycetidae</taxon>
        <taxon>Pleosporales</taxon>
        <taxon>Massarineae</taxon>
        <taxon>Massarinaceae</taxon>
        <taxon>Byssothecium</taxon>
    </lineage>
</organism>
<evidence type="ECO:0000256" key="4">
    <source>
        <dbReference type="ARBA" id="ARBA00012729"/>
    </source>
</evidence>
<keyword evidence="5" id="KW-0964">Secreted</keyword>
<evidence type="ECO:0000256" key="9">
    <source>
        <dbReference type="ARBA" id="ARBA00023295"/>
    </source>
</evidence>
<comment type="similarity">
    <text evidence="3">Belongs to the glycosyl hydrolase 18 family. Chitinase class V subfamily.</text>
</comment>
<dbReference type="SUPFAM" id="SSF54556">
    <property type="entry name" value="Chitinase insertion domain"/>
    <property type="match status" value="1"/>
</dbReference>
<evidence type="ECO:0000256" key="7">
    <source>
        <dbReference type="ARBA" id="ARBA00023024"/>
    </source>
</evidence>
<keyword evidence="10" id="KW-0624">Polysaccharide degradation</keyword>
<evidence type="ECO:0000259" key="12">
    <source>
        <dbReference type="PROSITE" id="PS51910"/>
    </source>
</evidence>
<comment type="catalytic activity">
    <reaction evidence="1">
        <text>Random endo-hydrolysis of N-acetyl-beta-D-glucosaminide (1-&gt;4)-beta-linkages in chitin and chitodextrins.</text>
        <dbReference type="EC" id="3.2.1.14"/>
    </reaction>
</comment>